<name>A0AAV7KBW3_9METZ</name>
<dbReference type="InterPro" id="IPR013083">
    <property type="entry name" value="Znf_RING/FYVE/PHD"/>
</dbReference>
<evidence type="ECO:0000256" key="1">
    <source>
        <dbReference type="ARBA" id="ARBA00004496"/>
    </source>
</evidence>
<evidence type="ECO:0000313" key="11">
    <source>
        <dbReference type="Proteomes" id="UP001165289"/>
    </source>
</evidence>
<keyword evidence="3 7" id="KW-0479">Metal-binding</keyword>
<comment type="subcellular location">
    <subcellularLocation>
        <location evidence="1">Cytoplasm</location>
    </subcellularLocation>
</comment>
<proteinExistence type="predicted"/>
<gene>
    <name evidence="10" type="ORF">LOD99_10995</name>
</gene>
<dbReference type="InterPro" id="IPR001293">
    <property type="entry name" value="Znf_TRAF"/>
</dbReference>
<feature type="domain" description="TRAF-type" evidence="9">
    <location>
        <begin position="112"/>
        <end position="164"/>
    </location>
</feature>
<feature type="coiled-coil region" evidence="8">
    <location>
        <begin position="275"/>
        <end position="309"/>
    </location>
</feature>
<accession>A0AAV7KBW3</accession>
<dbReference type="AlphaFoldDB" id="A0AAV7KBW3"/>
<dbReference type="InterPro" id="IPR008974">
    <property type="entry name" value="TRAF-like"/>
</dbReference>
<comment type="caution">
    <text evidence="10">The sequence shown here is derived from an EMBL/GenBank/DDBJ whole genome shotgun (WGS) entry which is preliminary data.</text>
</comment>
<evidence type="ECO:0000256" key="3">
    <source>
        <dbReference type="ARBA" id="ARBA00022723"/>
    </source>
</evidence>
<dbReference type="SUPFAM" id="SSF49599">
    <property type="entry name" value="TRAF domain-like"/>
    <property type="match status" value="1"/>
</dbReference>
<evidence type="ECO:0000256" key="5">
    <source>
        <dbReference type="ARBA" id="ARBA00022771"/>
    </source>
</evidence>
<evidence type="ECO:0000256" key="7">
    <source>
        <dbReference type="PROSITE-ProRule" id="PRU00207"/>
    </source>
</evidence>
<evidence type="ECO:0000256" key="4">
    <source>
        <dbReference type="ARBA" id="ARBA00022737"/>
    </source>
</evidence>
<feature type="zinc finger region" description="TRAF-type" evidence="7">
    <location>
        <begin position="176"/>
        <end position="238"/>
    </location>
</feature>
<dbReference type="Pfam" id="PF02176">
    <property type="entry name" value="zf-TRAF"/>
    <property type="match status" value="1"/>
</dbReference>
<keyword evidence="2" id="KW-0963">Cytoplasm</keyword>
<evidence type="ECO:0000256" key="6">
    <source>
        <dbReference type="ARBA" id="ARBA00022833"/>
    </source>
</evidence>
<dbReference type="GO" id="GO:0008270">
    <property type="term" value="F:zinc ion binding"/>
    <property type="evidence" value="ECO:0007669"/>
    <property type="project" value="UniProtKB-KW"/>
</dbReference>
<dbReference type="Gene3D" id="2.60.210.10">
    <property type="entry name" value="Apoptosis, Tumor Necrosis Factor Receptor Associated Protein 2, Chain A"/>
    <property type="match status" value="1"/>
</dbReference>
<dbReference type="PANTHER" id="PTHR10131">
    <property type="entry name" value="TNF RECEPTOR ASSOCIATED FACTOR"/>
    <property type="match status" value="1"/>
</dbReference>
<dbReference type="EMBL" id="JAKMXF010000084">
    <property type="protein sequence ID" value="KAI6658678.1"/>
    <property type="molecule type" value="Genomic_DNA"/>
</dbReference>
<evidence type="ECO:0000256" key="2">
    <source>
        <dbReference type="ARBA" id="ARBA00022490"/>
    </source>
</evidence>
<keyword evidence="10" id="KW-0675">Receptor</keyword>
<dbReference type="Gene3D" id="3.30.40.10">
    <property type="entry name" value="Zinc/RING finger domain, C3HC4 (zinc finger)"/>
    <property type="match status" value="2"/>
</dbReference>
<keyword evidence="11" id="KW-1185">Reference proteome</keyword>
<dbReference type="Proteomes" id="UP001165289">
    <property type="component" value="Unassembled WGS sequence"/>
</dbReference>
<feature type="domain" description="TRAF-type" evidence="9">
    <location>
        <begin position="176"/>
        <end position="238"/>
    </location>
</feature>
<dbReference type="PROSITE" id="PS50145">
    <property type="entry name" value="ZF_TRAF"/>
    <property type="match status" value="2"/>
</dbReference>
<organism evidence="10 11">
    <name type="scientific">Oopsacas minuta</name>
    <dbReference type="NCBI Taxonomy" id="111878"/>
    <lineage>
        <taxon>Eukaryota</taxon>
        <taxon>Metazoa</taxon>
        <taxon>Porifera</taxon>
        <taxon>Hexactinellida</taxon>
        <taxon>Hexasterophora</taxon>
        <taxon>Lyssacinosida</taxon>
        <taxon>Leucopsacidae</taxon>
        <taxon>Oopsacas</taxon>
    </lineage>
</organism>
<keyword evidence="4" id="KW-0677">Repeat</keyword>
<feature type="zinc finger region" description="TRAF-type" evidence="7">
    <location>
        <begin position="112"/>
        <end position="164"/>
    </location>
</feature>
<evidence type="ECO:0000259" key="9">
    <source>
        <dbReference type="PROSITE" id="PS50145"/>
    </source>
</evidence>
<protein>
    <submittedName>
        <fullName evidence="10">TNF receptor-associated factor 4-like</fullName>
    </submittedName>
</protein>
<keyword evidence="8" id="KW-0175">Coiled coil</keyword>
<keyword evidence="6 7" id="KW-0862">Zinc</keyword>
<evidence type="ECO:0000256" key="8">
    <source>
        <dbReference type="SAM" id="Coils"/>
    </source>
</evidence>
<sequence length="358" mass="41780">MAEKLTDSEGREDLVYIKTEDGSYRGWRVDLLVDNLSSKLEEKILSCSSCKGMLRDAYFYQEEFRCGVCIPEGVAWQPVKMNREIVSDKMISCPLKKRGCEWSDTVSTAIHHLEECEFFPVLCPLGCVCLEGERKGKVMKLEKRRIPEHQTDSCSLRELVCEFCVNTVKACEMNPHLEDCEHFPVPCPNACAIEGKEETRPMKRRDLPVHLNDECPLQKVECPYWEYGCREEMERKEMDLHQREFIHIHFRLLKTDMKQKQIQIIEKISIMENESESKTKELATANTKIENLEKQITEKDSELKSIIEVLYSYTPLPTGQLEWKIKGVKQKIQNREKTYSDPFYVGLCKCQEKILCNR</sequence>
<dbReference type="GO" id="GO:0005737">
    <property type="term" value="C:cytoplasm"/>
    <property type="evidence" value="ECO:0007669"/>
    <property type="project" value="UniProtKB-SubCell"/>
</dbReference>
<evidence type="ECO:0000313" key="10">
    <source>
        <dbReference type="EMBL" id="KAI6658678.1"/>
    </source>
</evidence>
<reference evidence="10 11" key="1">
    <citation type="journal article" date="2023" name="BMC Biol.">
        <title>The compact genome of the sponge Oopsacas minuta (Hexactinellida) is lacking key metazoan core genes.</title>
        <authorList>
            <person name="Santini S."/>
            <person name="Schenkelaars Q."/>
            <person name="Jourda C."/>
            <person name="Duchesne M."/>
            <person name="Belahbib H."/>
            <person name="Rocher C."/>
            <person name="Selva M."/>
            <person name="Riesgo A."/>
            <person name="Vervoort M."/>
            <person name="Leys S.P."/>
            <person name="Kodjabachian L."/>
            <person name="Le Bivic A."/>
            <person name="Borchiellini C."/>
            <person name="Claverie J.M."/>
            <person name="Renard E."/>
        </authorList>
    </citation>
    <scope>NUCLEOTIDE SEQUENCE [LARGE SCALE GENOMIC DNA]</scope>
    <source>
        <strain evidence="10">SPO-2</strain>
    </source>
</reference>
<dbReference type="PANTHER" id="PTHR10131:SF94">
    <property type="entry name" value="TNF RECEPTOR-ASSOCIATED FACTOR 4"/>
    <property type="match status" value="1"/>
</dbReference>
<keyword evidence="5 7" id="KW-0863">Zinc-finger</keyword>